<feature type="compositionally biased region" description="Basic and acidic residues" evidence="1">
    <location>
        <begin position="1"/>
        <end position="19"/>
    </location>
</feature>
<accession>A0A1H7CNY5</accession>
<keyword evidence="2" id="KW-0812">Transmembrane</keyword>
<evidence type="ECO:0000256" key="2">
    <source>
        <dbReference type="SAM" id="Phobius"/>
    </source>
</evidence>
<dbReference type="AlphaFoldDB" id="A0A1H7CNY5"/>
<dbReference type="Proteomes" id="UP000199223">
    <property type="component" value="Unassembled WGS sequence"/>
</dbReference>
<feature type="region of interest" description="Disordered" evidence="1">
    <location>
        <begin position="1"/>
        <end position="27"/>
    </location>
</feature>
<sequence>MPDPDPRHPARRPSPEPERASPPPAPEPVNVSPVMGLLVLGLVALLLAGVWWYYSRPGKPQPAPTPITQTRTPAQNLAILSGRPADDAAIAAALARLDALCPEDEAQVADLVVNLQSVLEKAGKHYEIPELVETLTKAQEGSEFTCVDAATTLSLMLERQ</sequence>
<evidence type="ECO:0000313" key="4">
    <source>
        <dbReference type="Proteomes" id="UP000199223"/>
    </source>
</evidence>
<keyword evidence="2" id="KW-1133">Transmembrane helix</keyword>
<dbReference type="EMBL" id="FNZA01000035">
    <property type="protein sequence ID" value="SEJ91473.1"/>
    <property type="molecule type" value="Genomic_DNA"/>
</dbReference>
<feature type="transmembrane region" description="Helical" evidence="2">
    <location>
        <begin position="34"/>
        <end position="54"/>
    </location>
</feature>
<reference evidence="4" key="1">
    <citation type="submission" date="2016-10" db="EMBL/GenBank/DDBJ databases">
        <authorList>
            <person name="Varghese N."/>
            <person name="Submissions S."/>
        </authorList>
    </citation>
    <scope>NUCLEOTIDE SEQUENCE [LARGE SCALE GENOMIC DNA]</scope>
    <source>
        <strain evidence="4">CGMCC 1.10218</strain>
    </source>
</reference>
<name>A0A1H7CNY5_9DEIO</name>
<protein>
    <submittedName>
        <fullName evidence="3">Uncharacterized protein</fullName>
    </submittedName>
</protein>
<organism evidence="3 4">
    <name type="scientific">Deinococcus reticulitermitis</name>
    <dbReference type="NCBI Taxonomy" id="856736"/>
    <lineage>
        <taxon>Bacteria</taxon>
        <taxon>Thermotogati</taxon>
        <taxon>Deinococcota</taxon>
        <taxon>Deinococci</taxon>
        <taxon>Deinococcales</taxon>
        <taxon>Deinococcaceae</taxon>
        <taxon>Deinococcus</taxon>
    </lineage>
</organism>
<keyword evidence="4" id="KW-1185">Reference proteome</keyword>
<evidence type="ECO:0000256" key="1">
    <source>
        <dbReference type="SAM" id="MobiDB-lite"/>
    </source>
</evidence>
<gene>
    <name evidence="3" type="ORF">SAMN04488058_13516</name>
</gene>
<evidence type="ECO:0000313" key="3">
    <source>
        <dbReference type="EMBL" id="SEJ91473.1"/>
    </source>
</evidence>
<keyword evidence="2" id="KW-0472">Membrane</keyword>
<proteinExistence type="predicted"/>